<dbReference type="PRINTS" id="PR01438">
    <property type="entry name" value="UNVRSLSTRESS"/>
</dbReference>
<comment type="similarity">
    <text evidence="1">Belongs to the universal stress protein A family.</text>
</comment>
<keyword evidence="4" id="KW-1185">Reference proteome</keyword>
<evidence type="ECO:0000256" key="1">
    <source>
        <dbReference type="ARBA" id="ARBA00008791"/>
    </source>
</evidence>
<evidence type="ECO:0000259" key="2">
    <source>
        <dbReference type="Pfam" id="PF00582"/>
    </source>
</evidence>
<dbReference type="PANTHER" id="PTHR46268:SF6">
    <property type="entry name" value="UNIVERSAL STRESS PROTEIN UP12"/>
    <property type="match status" value="1"/>
</dbReference>
<feature type="domain" description="UspA" evidence="2">
    <location>
        <begin position="156"/>
        <end position="287"/>
    </location>
</feature>
<name>A0AAE3VTE7_9ACTN</name>
<proteinExistence type="inferred from homology"/>
<reference evidence="3 4" key="1">
    <citation type="submission" date="2023-07" db="EMBL/GenBank/DDBJ databases">
        <title>Sequencing the genomes of 1000 actinobacteria strains.</title>
        <authorList>
            <person name="Klenk H.-P."/>
        </authorList>
    </citation>
    <scope>NUCLEOTIDE SEQUENCE [LARGE SCALE GENOMIC DNA]</scope>
    <source>
        <strain evidence="3 4">DSM 44709</strain>
    </source>
</reference>
<organism evidence="3 4">
    <name type="scientific">Catenuloplanes indicus</name>
    <dbReference type="NCBI Taxonomy" id="137267"/>
    <lineage>
        <taxon>Bacteria</taxon>
        <taxon>Bacillati</taxon>
        <taxon>Actinomycetota</taxon>
        <taxon>Actinomycetes</taxon>
        <taxon>Micromonosporales</taxon>
        <taxon>Micromonosporaceae</taxon>
        <taxon>Catenuloplanes</taxon>
    </lineage>
</organism>
<evidence type="ECO:0000313" key="4">
    <source>
        <dbReference type="Proteomes" id="UP001240236"/>
    </source>
</evidence>
<evidence type="ECO:0000313" key="3">
    <source>
        <dbReference type="EMBL" id="MDQ0363578.1"/>
    </source>
</evidence>
<protein>
    <submittedName>
        <fullName evidence="3">Nucleotide-binding universal stress UspA family protein</fullName>
    </submittedName>
</protein>
<dbReference type="InterPro" id="IPR014729">
    <property type="entry name" value="Rossmann-like_a/b/a_fold"/>
</dbReference>
<dbReference type="CDD" id="cd00293">
    <property type="entry name" value="USP-like"/>
    <property type="match status" value="1"/>
</dbReference>
<dbReference type="Pfam" id="PF00582">
    <property type="entry name" value="Usp"/>
    <property type="match status" value="2"/>
</dbReference>
<dbReference type="InterPro" id="IPR006016">
    <property type="entry name" value="UspA"/>
</dbReference>
<dbReference type="InterPro" id="IPR006015">
    <property type="entry name" value="Universal_stress_UspA"/>
</dbReference>
<dbReference type="AlphaFoldDB" id="A0AAE3VTE7"/>
<dbReference type="RefSeq" id="WP_307234315.1">
    <property type="nucleotide sequence ID" value="NZ_JAUSUZ010000001.1"/>
</dbReference>
<feature type="domain" description="UspA" evidence="2">
    <location>
        <begin position="4"/>
        <end position="144"/>
    </location>
</feature>
<gene>
    <name evidence="3" type="ORF">J2S42_000247</name>
</gene>
<accession>A0AAE3VTE7</accession>
<comment type="caution">
    <text evidence="3">The sequence shown here is derived from an EMBL/GenBank/DDBJ whole genome shotgun (WGS) entry which is preliminary data.</text>
</comment>
<dbReference type="Proteomes" id="UP001240236">
    <property type="component" value="Unassembled WGS sequence"/>
</dbReference>
<dbReference type="SUPFAM" id="SSF52402">
    <property type="entry name" value="Adenine nucleotide alpha hydrolases-like"/>
    <property type="match status" value="2"/>
</dbReference>
<dbReference type="Gene3D" id="3.40.50.620">
    <property type="entry name" value="HUPs"/>
    <property type="match status" value="2"/>
</dbReference>
<sequence>MTTRTIVVGYDGSPGADAARIWALDEAERSGAAVRLCFARERAGLMPAAPFVPGTAVPPETEMEHAAAVMLDEALREAAKTHPAVCVSTAVRHFGAGAALVDESRQAELLVIGAHGHSRFTHLVLGSVSIQVSAHAHCPVVVVRDVVEHAAATAPVVAGVDESACAPAVLDFACIAAEARRVPLRVVRACTPAHATWLPASDLGEPTEEDRNRLDDALRGHRQRYPQVAVTATIRTGSPARALLEAGRSAQLIVVGSRGRGGLSGALLGSVSQQVLHHAPCTVAVVR</sequence>
<dbReference type="EMBL" id="JAUSUZ010000001">
    <property type="protein sequence ID" value="MDQ0363578.1"/>
    <property type="molecule type" value="Genomic_DNA"/>
</dbReference>
<dbReference type="PANTHER" id="PTHR46268">
    <property type="entry name" value="STRESS RESPONSE PROTEIN NHAX"/>
    <property type="match status" value="1"/>
</dbReference>